<evidence type="ECO:0000256" key="6">
    <source>
        <dbReference type="PROSITE-ProRule" id="PRU00983"/>
    </source>
</evidence>
<dbReference type="GO" id="GO:0031267">
    <property type="term" value="F:small GTPase binding"/>
    <property type="evidence" value="ECO:0007669"/>
    <property type="project" value="TreeGrafter"/>
</dbReference>
<evidence type="ECO:0000313" key="12">
    <source>
        <dbReference type="Proteomes" id="UP000241546"/>
    </source>
</evidence>
<dbReference type="GeneID" id="36600757"/>
<feature type="domain" description="SH3" evidence="8">
    <location>
        <begin position="7"/>
        <end position="87"/>
    </location>
</feature>
<feature type="compositionally biased region" description="Polar residues" evidence="7">
    <location>
        <begin position="1744"/>
        <end position="1754"/>
    </location>
</feature>
<evidence type="ECO:0000256" key="3">
    <source>
        <dbReference type="ARBA" id="ARBA00022490"/>
    </source>
</evidence>
<feature type="region of interest" description="Disordered" evidence="7">
    <location>
        <begin position="1678"/>
        <end position="1706"/>
    </location>
</feature>
<dbReference type="GO" id="GO:0005085">
    <property type="term" value="F:guanyl-nucleotide exchange factor activity"/>
    <property type="evidence" value="ECO:0007669"/>
    <property type="project" value="InterPro"/>
</dbReference>
<dbReference type="InterPro" id="IPR032376">
    <property type="entry name" value="DOCK_N"/>
</dbReference>
<feature type="compositionally biased region" description="Acidic residues" evidence="7">
    <location>
        <begin position="1691"/>
        <end position="1706"/>
    </location>
</feature>
<dbReference type="InterPro" id="IPR036028">
    <property type="entry name" value="SH3-like_dom_sf"/>
</dbReference>
<accession>A0A2T4BAV3</accession>
<dbReference type="Proteomes" id="UP000241546">
    <property type="component" value="Unassembled WGS sequence"/>
</dbReference>
<dbReference type="PROSITE" id="PS51651">
    <property type="entry name" value="DOCKER"/>
    <property type="match status" value="1"/>
</dbReference>
<dbReference type="EMBL" id="KZ680213">
    <property type="protein sequence ID" value="PTB66446.1"/>
    <property type="molecule type" value="Genomic_DNA"/>
</dbReference>
<dbReference type="Pfam" id="PF00018">
    <property type="entry name" value="SH3_1"/>
    <property type="match status" value="1"/>
</dbReference>
<protein>
    <recommendedName>
        <fullName evidence="13">SH3 domain-containing protein</fullName>
    </recommendedName>
</protein>
<feature type="compositionally biased region" description="Basic residues" evidence="7">
    <location>
        <begin position="1880"/>
        <end position="1901"/>
    </location>
</feature>
<dbReference type="InterPro" id="IPR026791">
    <property type="entry name" value="DOCK"/>
</dbReference>
<dbReference type="Pfam" id="PF16172">
    <property type="entry name" value="DOCK_N"/>
    <property type="match status" value="1"/>
</dbReference>
<evidence type="ECO:0000313" key="11">
    <source>
        <dbReference type="EMBL" id="PTB66446.1"/>
    </source>
</evidence>
<dbReference type="PANTHER" id="PTHR45653">
    <property type="entry name" value="DEDICATOR OF CYTOKINESIS"/>
    <property type="match status" value="1"/>
</dbReference>
<dbReference type="Gene3D" id="1.20.1270.350">
    <property type="entry name" value="Dedicator of cytokinesis N-terminal subdomain"/>
    <property type="match status" value="1"/>
</dbReference>
<organism evidence="11 12">
    <name type="scientific">Trichoderma citrinoviride</name>
    <dbReference type="NCBI Taxonomy" id="58853"/>
    <lineage>
        <taxon>Eukaryota</taxon>
        <taxon>Fungi</taxon>
        <taxon>Dikarya</taxon>
        <taxon>Ascomycota</taxon>
        <taxon>Pezizomycotina</taxon>
        <taxon>Sordariomycetes</taxon>
        <taxon>Hypocreomycetidae</taxon>
        <taxon>Hypocreales</taxon>
        <taxon>Hypocreaceae</taxon>
        <taxon>Trichoderma</taxon>
    </lineage>
</organism>
<dbReference type="InterPro" id="IPR001452">
    <property type="entry name" value="SH3_domain"/>
</dbReference>
<feature type="region of interest" description="Disordered" evidence="7">
    <location>
        <begin position="1805"/>
        <end position="1824"/>
    </location>
</feature>
<feature type="compositionally biased region" description="Polar residues" evidence="7">
    <location>
        <begin position="469"/>
        <end position="478"/>
    </location>
</feature>
<dbReference type="RefSeq" id="XP_024749766.1">
    <property type="nucleotide sequence ID" value="XM_024892639.1"/>
</dbReference>
<evidence type="ECO:0000256" key="2">
    <source>
        <dbReference type="ARBA" id="ARBA00022443"/>
    </source>
</evidence>
<dbReference type="PROSITE" id="PS51650">
    <property type="entry name" value="C2_DOCK"/>
    <property type="match status" value="1"/>
</dbReference>
<keyword evidence="3" id="KW-0963">Cytoplasm</keyword>
<dbReference type="GO" id="GO:0005886">
    <property type="term" value="C:plasma membrane"/>
    <property type="evidence" value="ECO:0007669"/>
    <property type="project" value="TreeGrafter"/>
</dbReference>
<dbReference type="GO" id="GO:0005737">
    <property type="term" value="C:cytoplasm"/>
    <property type="evidence" value="ECO:0007669"/>
    <property type="project" value="UniProtKB-SubCell"/>
</dbReference>
<evidence type="ECO:0000259" key="8">
    <source>
        <dbReference type="PROSITE" id="PS50002"/>
    </source>
</evidence>
<dbReference type="InterPro" id="IPR056372">
    <property type="entry name" value="TPR_DOCK"/>
</dbReference>
<dbReference type="InterPro" id="IPR027357">
    <property type="entry name" value="DOCKER_dom"/>
</dbReference>
<feature type="region of interest" description="Disordered" evidence="7">
    <location>
        <begin position="408"/>
        <end position="501"/>
    </location>
</feature>
<feature type="compositionally biased region" description="Polar residues" evidence="7">
    <location>
        <begin position="408"/>
        <end position="419"/>
    </location>
</feature>
<dbReference type="OrthoDB" id="18896at2759"/>
<evidence type="ECO:0000256" key="4">
    <source>
        <dbReference type="ARBA" id="ARBA00022553"/>
    </source>
</evidence>
<dbReference type="SMART" id="SM00326">
    <property type="entry name" value="SH3"/>
    <property type="match status" value="1"/>
</dbReference>
<dbReference type="InterPro" id="IPR027007">
    <property type="entry name" value="C2_DOCK-type_domain"/>
</dbReference>
<evidence type="ECO:0000256" key="5">
    <source>
        <dbReference type="PROSITE-ProRule" id="PRU00192"/>
    </source>
</evidence>
<sequence length="1912" mass="212062">MPWQPLPRIAFAVATYPFTAASPADLPLEIGDELYIIEETPDGNWLRGYLVAPPSLLAGLTSVKGQTLEARVFSGIFPRSCVEVRELLGEADERHDEDFASDSGIDDRPGSDSAKSGIIDGIESGKGQGQDKKHDSAQWNKTLRDLTGDGVKNLSVPVRRDPNAPRPPAPVPMLKIGDETPTSVDEPLVDEIASCLREWHSKYLHELLLSRQYAKLEKLSQLVNSLNLHRQQFLYNVLTAYEYEQLREKTVWDLVTVNKLCGGEVVVRDPSARGRVLTADDSVVDVTKLQSVMSLLDEPPQAASELTSLNHILLDVKGFAGSSTEETTIVAYLVSKPQYAKGTNLSECFSIEIPAGGSISGLAQSTSTRTLFTDLSAHDIGEAPAADSELYLVVKVLAAQHIFIPQPLSRSGTDSSFTRENVKTPPASSGKASRRSMMWGSKTARTAFSRGNAMNKMEPLSEQHEARPYSNTRLDSQDGSSKPPSSAGSRSTTDIHETGQTVERTVGVGVLKLNSIMKQSEEVEQVVTIWSPALGYSQTDRDAAEEFDPLIRELITSTSGQYEKSRSGERLQVSLRKFQHPDADGLIKATPTILSGVSKTSRIGFAAAPTKPRSDIYLTLNIAALAKQHMISRYAGSAINLPSTVSGANLQLTLEIRQSSGERFERCIFTSSNTEALTTFKSCAVERGEAWNQTLRLSLQPSDVMNAHVVMFLSDMPNPPFAVAHMPLWEDQAFIRDGPHGLLLYKIDEFTSTAQAGPSGKGGYLAVPWAPRGKDDRSVDVTGPLAVMMVDTYLCSTRFSQDRIILGLLKWKDLPKDEIPAILKQVVFVSEIEVVKLLSDVLDGLFGILVEYSGNDEYEDLVFTALVRVLGIVHDRRFNLAPLVDHYAETQFNYPFATPCLIQSFIRLLKRHAEPETARKLRATFKVSRGQQKVKEAEIGIQSSAQGLTRSLRSIFKALDSMMRKSAPALVGNQTLAVQHFHTWLPELTGLLTTEEILHIAIDFMDSCKDVKGKLIIYKLCLIINYSKLDLFAHPEQKSALSANTVRWISPHWGHTEEVNDQWREQIRLCCSIVACQIDHLGPEIPDHIPNIVDSYLTILSSPQKPRNKLSLLFPSSYPFPTKPTAEEITFDESLAELAAVLSALANSPSGMQLELASEDDLTTLLENLLRVQMSILTGEAFPSGWLSVLIYHHKSTMRILQYLAGILLESCLPDPDEAESFNTELWKISSLALETFPEQKRRAVWKIAGDAIGWETTPEEREKYGLSNIGGYQVQYVPTLVGPIVELMAVEVLQTMIVSEWTLSEDLSVIQTELIDSLDTYFKSNPLTESTLQKLFIAELLERFQPLSKAADEPLYAAFLDLLVAVHSGGDGSGEASNIINRLRLMEFLRDMQKEEIFIRYSGNHTEAGLALRLHADLYEWDPIGHSPFERKEKIYFEMIKHFEDGDSWSNALTAYKELQVQYETNVYDFAKLARAGRAIATIYESISKSEKVTPKYYKVAFKGLGFATSIRDKEFVYEGSPSERAAAFTDRIQEQYPSAQIITGGDVDEMEGQFLVVSALTPHRDLSHQVYQRVRVPHIVRDFLLNTSGPVQEHYAEKLVFTTAEPFPTLLRRSEIVETREVRLTAHETALERISRKTQEMTLLERRLAEGDDSVAQQLVDAVTVSVSPASENSVVQYRKLVPETTRSEEEEDGTDSDEEGEDEMTLNQAISRAYSELQGYFEATFAPEIAIFAPPQPVLQPISTPSPTWRGSTPGGDKGPQWTSVAVPVSGVKAEEATVIRQITPRQRGARLSFLGGRKKELDGQEAGDEANSNAGDVKTHTRGLSKDAALLKLAQVQAKDHAHQDSGRERRGGSVGRVSLDMLTRDRPSMDEPETKKKHSVRKRFSLLKLGMKHHKPGGVMGSLDEEQ</sequence>
<keyword evidence="2 5" id="KW-0728">SH3 domain</keyword>
<dbReference type="SUPFAM" id="SSF50044">
    <property type="entry name" value="SH3-domain"/>
    <property type="match status" value="1"/>
</dbReference>
<comment type="similarity">
    <text evidence="6">Belongs to the DOCK family.</text>
</comment>
<proteinExistence type="inferred from homology"/>
<feature type="region of interest" description="Disordered" evidence="7">
    <location>
        <begin position="1840"/>
        <end position="1912"/>
    </location>
</feature>
<dbReference type="PROSITE" id="PS50002">
    <property type="entry name" value="SH3"/>
    <property type="match status" value="1"/>
</dbReference>
<feature type="compositionally biased region" description="Basic and acidic residues" evidence="7">
    <location>
        <begin position="1842"/>
        <end position="1856"/>
    </location>
</feature>
<feature type="compositionally biased region" description="Basic and acidic residues" evidence="7">
    <location>
        <begin position="1867"/>
        <end position="1879"/>
    </location>
</feature>
<dbReference type="Pfam" id="PF14429">
    <property type="entry name" value="DOCK-C2"/>
    <property type="match status" value="1"/>
</dbReference>
<feature type="domain" description="C2 DOCK-type" evidence="9">
    <location>
        <begin position="613"/>
        <end position="795"/>
    </location>
</feature>
<dbReference type="InterPro" id="IPR042455">
    <property type="entry name" value="DOCK_N_sub1"/>
</dbReference>
<dbReference type="CDD" id="cd11684">
    <property type="entry name" value="DHR2_DOCK"/>
    <property type="match status" value="1"/>
</dbReference>
<gene>
    <name evidence="11" type="ORF">BBK36DRAFT_1135419</name>
</gene>
<evidence type="ECO:0008006" key="13">
    <source>
        <dbReference type="Google" id="ProtNLM"/>
    </source>
</evidence>
<dbReference type="GO" id="GO:0007264">
    <property type="term" value="P:small GTPase-mediated signal transduction"/>
    <property type="evidence" value="ECO:0007669"/>
    <property type="project" value="InterPro"/>
</dbReference>
<reference evidence="12" key="1">
    <citation type="submission" date="2016-07" db="EMBL/GenBank/DDBJ databases">
        <title>Multiple horizontal gene transfer events from other fungi enriched the ability of initially mycotrophic Trichoderma (Ascomycota) to feed on dead plant biomass.</title>
        <authorList>
            <consortium name="DOE Joint Genome Institute"/>
            <person name="Atanasova L."/>
            <person name="Chenthamara K."/>
            <person name="Zhang J."/>
            <person name="Grujic M."/>
            <person name="Henrissat B."/>
            <person name="Kuo A."/>
            <person name="Aerts A."/>
            <person name="Salamov A."/>
            <person name="Lipzen A."/>
            <person name="Labutti K."/>
            <person name="Barry K."/>
            <person name="Miao Y."/>
            <person name="Rahimi M.J."/>
            <person name="Shen Q."/>
            <person name="Grigoriev I.V."/>
            <person name="Kubicek C.P."/>
            <person name="Druzhinina I.S."/>
        </authorList>
    </citation>
    <scope>NUCLEOTIDE SEQUENCE [LARGE SCALE GENOMIC DNA]</scope>
    <source>
        <strain evidence="12">TUCIM 6016</strain>
    </source>
</reference>
<dbReference type="PANTHER" id="PTHR45653:SF10">
    <property type="entry name" value="MYOBLAST CITY, ISOFORM B"/>
    <property type="match status" value="1"/>
</dbReference>
<keyword evidence="4" id="KW-0597">Phosphoprotein</keyword>
<dbReference type="Gene3D" id="2.60.40.150">
    <property type="entry name" value="C2 domain"/>
    <property type="match status" value="1"/>
</dbReference>
<dbReference type="InterPro" id="IPR043161">
    <property type="entry name" value="DOCK_C_lobe_A"/>
</dbReference>
<name>A0A2T4BAV3_9HYPO</name>
<evidence type="ECO:0000256" key="1">
    <source>
        <dbReference type="ARBA" id="ARBA00004496"/>
    </source>
</evidence>
<evidence type="ECO:0000256" key="7">
    <source>
        <dbReference type="SAM" id="MobiDB-lite"/>
    </source>
</evidence>
<feature type="domain" description="DOCKER" evidence="10">
    <location>
        <begin position="1348"/>
        <end position="1758"/>
    </location>
</feature>
<dbReference type="CDD" id="cd08679">
    <property type="entry name" value="C2_DOCK180_related"/>
    <property type="match status" value="1"/>
</dbReference>
<feature type="compositionally biased region" description="Low complexity" evidence="7">
    <location>
        <begin position="479"/>
        <end position="491"/>
    </location>
</feature>
<feature type="region of interest" description="Disordered" evidence="7">
    <location>
        <begin position="93"/>
        <end position="136"/>
    </location>
</feature>
<comment type="subcellular location">
    <subcellularLocation>
        <location evidence="1">Cytoplasm</location>
    </subcellularLocation>
</comment>
<keyword evidence="12" id="KW-1185">Reference proteome</keyword>
<feature type="region of interest" description="Disordered" evidence="7">
    <location>
        <begin position="1744"/>
        <end position="1766"/>
    </location>
</feature>
<dbReference type="Pfam" id="PF23554">
    <property type="entry name" value="TPR_DOCK"/>
    <property type="match status" value="1"/>
</dbReference>
<feature type="region of interest" description="Disordered" evidence="7">
    <location>
        <begin position="148"/>
        <end position="182"/>
    </location>
</feature>
<evidence type="ECO:0000259" key="9">
    <source>
        <dbReference type="PROSITE" id="PS51650"/>
    </source>
</evidence>
<dbReference type="Gene3D" id="1.25.40.410">
    <property type="match status" value="1"/>
</dbReference>
<evidence type="ECO:0000259" key="10">
    <source>
        <dbReference type="PROSITE" id="PS51651"/>
    </source>
</evidence>
<dbReference type="Gene3D" id="2.30.30.40">
    <property type="entry name" value="SH3 Domains"/>
    <property type="match status" value="1"/>
</dbReference>
<dbReference type="InterPro" id="IPR035892">
    <property type="entry name" value="C2_domain_sf"/>
</dbReference>